<dbReference type="Pfam" id="PF22335">
    <property type="entry name" value="Cas10-Cmr2_palm2"/>
    <property type="match status" value="1"/>
</dbReference>
<feature type="domain" description="GGDEF" evidence="3">
    <location>
        <begin position="272"/>
        <end position="410"/>
    </location>
</feature>
<proteinExistence type="predicted"/>
<protein>
    <submittedName>
        <fullName evidence="4">Type III-B CRISPR-associated protein Cas10/Cmr2</fullName>
    </submittedName>
</protein>
<dbReference type="Gene3D" id="3.30.70.270">
    <property type="match status" value="1"/>
</dbReference>
<dbReference type="SUPFAM" id="SSF55073">
    <property type="entry name" value="Nucleotide cyclase"/>
    <property type="match status" value="1"/>
</dbReference>
<name>A0AA96WVY0_LEPBY</name>
<evidence type="ECO:0000256" key="1">
    <source>
        <dbReference type="ARBA" id="ARBA00022741"/>
    </source>
</evidence>
<dbReference type="InterPro" id="IPR054767">
    <property type="entry name" value="Cas10-Cmr2_palm2"/>
</dbReference>
<accession>A0AA96WVY0</accession>
<dbReference type="Pfam" id="PF12469">
    <property type="entry name" value="Cmr2_N"/>
    <property type="match status" value="1"/>
</dbReference>
<dbReference type="InterPro" id="IPR000160">
    <property type="entry name" value="GGDEF_dom"/>
</dbReference>
<dbReference type="GO" id="GO:0051607">
    <property type="term" value="P:defense response to virus"/>
    <property type="evidence" value="ECO:0007669"/>
    <property type="project" value="UniProtKB-KW"/>
</dbReference>
<dbReference type="InterPro" id="IPR029787">
    <property type="entry name" value="Nucleotide_cyclase"/>
</dbReference>
<dbReference type="RefSeq" id="WP_316426891.1">
    <property type="nucleotide sequence ID" value="NZ_CP130144.1"/>
</dbReference>
<keyword evidence="1" id="KW-0547">Nucleotide-binding</keyword>
<dbReference type="InterPro" id="IPR043128">
    <property type="entry name" value="Rev_trsase/Diguanyl_cyclase"/>
</dbReference>
<dbReference type="Gene3D" id="3.30.70.2220">
    <property type="entry name" value="CRISPR-Cas system, Cmr2 subunit, D1 domain, cysteine cluster"/>
    <property type="match status" value="1"/>
</dbReference>
<evidence type="ECO:0000313" key="4">
    <source>
        <dbReference type="EMBL" id="WNZ45154.1"/>
    </source>
</evidence>
<evidence type="ECO:0000256" key="2">
    <source>
        <dbReference type="ARBA" id="ARBA00023118"/>
    </source>
</evidence>
<dbReference type="InterPro" id="IPR038242">
    <property type="entry name" value="Cmr2_N"/>
</dbReference>
<dbReference type="EMBL" id="CP130144">
    <property type="protein sequence ID" value="WNZ45154.1"/>
    <property type="molecule type" value="Genomic_DNA"/>
</dbReference>
<dbReference type="InterPro" id="IPR024615">
    <property type="entry name" value="CRISPR-assoc_Cmr2_N"/>
</dbReference>
<gene>
    <name evidence="4" type="ORF">Q2T42_25540</name>
</gene>
<dbReference type="PROSITE" id="PS50887">
    <property type="entry name" value="GGDEF"/>
    <property type="match status" value="1"/>
</dbReference>
<evidence type="ECO:0000259" key="3">
    <source>
        <dbReference type="PROSITE" id="PS50887"/>
    </source>
</evidence>
<reference evidence="4" key="1">
    <citation type="journal article" date="2023" name="Plants (Basel)">
        <title>Genomic Analysis of Leptolyngbya boryana CZ1 Reveals Efficient Carbon Fixation Modules.</title>
        <authorList>
            <person name="Bai X."/>
            <person name="Wang H."/>
            <person name="Cheng W."/>
            <person name="Wang J."/>
            <person name="Ma M."/>
            <person name="Hu H."/>
            <person name="Song Z."/>
            <person name="Ma H."/>
            <person name="Fan Y."/>
            <person name="Du C."/>
            <person name="Xu J."/>
        </authorList>
    </citation>
    <scope>NUCLEOTIDE SEQUENCE</scope>
    <source>
        <strain evidence="4">CZ1</strain>
    </source>
</reference>
<sequence length="515" mass="59182">MSIETKTIYTAITFAPVQGFIEKSRKLRDLYGSSFILSYLANALCDTARTHLPTSDPPYSGYPVISPALIDVTQGTPNLILIAGHLPLDLAKTEFDKAWSAIAKLCRSAIEQRLKGFDYRYWKREWSLWESHAWEFFHATGDTPEAARRNLFEKKRSRNWTGINWSGESSTLSGADTIAYPGMNEISNPKQRNIREIDDKIRQFYQQLSQCWGESIIDEREQLSVPELIKRLVTVDDITRSLPNIETPGSFQRLNRWKDQTPEDVDRAEAKRWTGWFLGDGDRVSDYLRTLTEVEQHNFSAAMRTWGTSLKNQLPSTRIRDGRIIYAGGDDFLGVLYRNEPDPALTAWESLQWLYTFPTIWNSHGYPITASIGFVWAAPNVPQRDVLQHCRDAETSAKQNGRDRIALRILFNSGTHLEWVCPWWLLEPLLTGYRDRNGIQGKQANWTHFYNDVAVLESRHAFQREQTEVAFSLLAVYFPQDVVEKLRLSHNPSNPDGFNLWITNLAKVGFHLCNS</sequence>
<dbReference type="AlphaFoldDB" id="A0AA96WVY0"/>
<reference evidence="4" key="2">
    <citation type="submission" date="2023-07" db="EMBL/GenBank/DDBJ databases">
        <authorList>
            <person name="Bai X.-H."/>
            <person name="Wang H.-H."/>
            <person name="Wang J."/>
            <person name="Ma M.-Y."/>
            <person name="Hu H.-H."/>
            <person name="Song Z.-L."/>
            <person name="Ma H.-G."/>
            <person name="Fan Y."/>
            <person name="Du C.-Y."/>
            <person name="Xu J.-C."/>
        </authorList>
    </citation>
    <scope>NUCLEOTIDE SEQUENCE</scope>
    <source>
        <strain evidence="4">CZ1</strain>
    </source>
</reference>
<dbReference type="GO" id="GO:0000166">
    <property type="term" value="F:nucleotide binding"/>
    <property type="evidence" value="ECO:0007669"/>
    <property type="project" value="UniProtKB-KW"/>
</dbReference>
<organism evidence="4">
    <name type="scientific">Leptolyngbya boryana CZ1</name>
    <dbReference type="NCBI Taxonomy" id="3060204"/>
    <lineage>
        <taxon>Bacteria</taxon>
        <taxon>Bacillati</taxon>
        <taxon>Cyanobacteriota</taxon>
        <taxon>Cyanophyceae</taxon>
        <taxon>Leptolyngbyales</taxon>
        <taxon>Leptolyngbyaceae</taxon>
        <taxon>Leptolyngbya group</taxon>
        <taxon>Leptolyngbya</taxon>
    </lineage>
</organism>
<keyword evidence="2" id="KW-0051">Antiviral defense</keyword>